<feature type="domain" description="Peptidase S8/S53" evidence="9">
    <location>
        <begin position="243"/>
        <end position="508"/>
    </location>
</feature>
<dbReference type="PROSITE" id="PS51892">
    <property type="entry name" value="SUBTILASE"/>
    <property type="match status" value="1"/>
</dbReference>
<evidence type="ECO:0000256" key="1">
    <source>
        <dbReference type="ARBA" id="ARBA00011073"/>
    </source>
</evidence>
<gene>
    <name evidence="10" type="ORF">KYY02_31960</name>
</gene>
<evidence type="ECO:0000256" key="6">
    <source>
        <dbReference type="RuleBase" id="RU003355"/>
    </source>
</evidence>
<dbReference type="InterPro" id="IPR017297">
    <property type="entry name" value="Peptidase_S8A_DPH-A"/>
</dbReference>
<dbReference type="PANTHER" id="PTHR43399">
    <property type="entry name" value="SUBTILISIN-RELATED"/>
    <property type="match status" value="1"/>
</dbReference>
<proteinExistence type="inferred from homology"/>
<organism evidence="10 11">
    <name type="scientific">Streptomyces pimonensis</name>
    <dbReference type="NCBI Taxonomy" id="2860288"/>
    <lineage>
        <taxon>Bacteria</taxon>
        <taxon>Bacillati</taxon>
        <taxon>Actinomycetota</taxon>
        <taxon>Actinomycetes</taxon>
        <taxon>Kitasatosporales</taxon>
        <taxon>Streptomycetaceae</taxon>
        <taxon>Streptomyces</taxon>
    </lineage>
</organism>
<evidence type="ECO:0000256" key="2">
    <source>
        <dbReference type="ARBA" id="ARBA00022670"/>
    </source>
</evidence>
<comment type="caution">
    <text evidence="10">The sequence shown here is derived from an EMBL/GenBank/DDBJ whole genome shotgun (WGS) entry which is preliminary data.</text>
</comment>
<feature type="signal peptide" evidence="8">
    <location>
        <begin position="1"/>
        <end position="26"/>
    </location>
</feature>
<dbReference type="Proteomes" id="UP001567537">
    <property type="component" value="Unassembled WGS sequence"/>
</dbReference>
<dbReference type="Pfam" id="PF00082">
    <property type="entry name" value="Peptidase_S8"/>
    <property type="match status" value="1"/>
</dbReference>
<keyword evidence="11" id="KW-1185">Reference proteome</keyword>
<dbReference type="PIRSF" id="PIRSF037854">
    <property type="entry name" value="Dihydropyridine_esterase"/>
    <property type="match status" value="1"/>
</dbReference>
<dbReference type="PANTHER" id="PTHR43399:SF4">
    <property type="entry name" value="CELL WALL-ASSOCIATED PROTEASE"/>
    <property type="match status" value="1"/>
</dbReference>
<evidence type="ECO:0000256" key="5">
    <source>
        <dbReference type="PROSITE-ProRule" id="PRU01240"/>
    </source>
</evidence>
<dbReference type="SUPFAM" id="SSF52743">
    <property type="entry name" value="Subtilisin-like"/>
    <property type="match status" value="1"/>
</dbReference>
<dbReference type="InterPro" id="IPR022398">
    <property type="entry name" value="Peptidase_S8_His-AS"/>
</dbReference>
<accession>A0ABV4J850</accession>
<dbReference type="InterPro" id="IPR023827">
    <property type="entry name" value="Peptidase_S8_Asp-AS"/>
</dbReference>
<dbReference type="PROSITE" id="PS00136">
    <property type="entry name" value="SUBTILASE_ASP"/>
    <property type="match status" value="1"/>
</dbReference>
<evidence type="ECO:0000256" key="4">
    <source>
        <dbReference type="ARBA" id="ARBA00022825"/>
    </source>
</evidence>
<dbReference type="InterPro" id="IPR023828">
    <property type="entry name" value="Peptidase_S8_Ser-AS"/>
</dbReference>
<dbReference type="InterPro" id="IPR051048">
    <property type="entry name" value="Peptidase_S8/S53_subtilisin"/>
</dbReference>
<reference evidence="10 11" key="1">
    <citation type="journal article" date="2021" name="Res Sq">
        <title>Streptomyces Pimoensis sp. nov., Isolated From the Taklimakan Desert in Xinjiang, China.</title>
        <authorList>
            <person name="Zhang P."/>
            <person name="Luo X."/>
            <person name="Luo X."/>
            <person name="Liu Z."/>
            <person name="Xia Z."/>
            <person name="Wan C."/>
            <person name="zhang L."/>
        </authorList>
    </citation>
    <scope>NUCLEOTIDE SEQUENCE [LARGE SCALE GENOMIC DNA]</scope>
    <source>
        <strain evidence="10 11">TRM75549</strain>
    </source>
</reference>
<dbReference type="Gene3D" id="3.40.50.200">
    <property type="entry name" value="Peptidase S8/S53 domain"/>
    <property type="match status" value="1"/>
</dbReference>
<dbReference type="PRINTS" id="PR00723">
    <property type="entry name" value="SUBTILISIN"/>
</dbReference>
<sequence>MSLPPGRRIRAAVPLGALAMAAVVTATGMPGVGQAVALTPDAPAGSGRALSVPGAKSPKTVTLITGDKALIAADGSVAGIERAKGREGASFSVRKVDGHSFVIPGDAAPAVAQGKLDRRLFDVTQLVAYGYDDASRSDLPLIVTYAGDETPPASAFRDARAKAGQELTSVNGVALRADKHGHPAFWDTFTDGGDGGQGTARLSGSPAVKKVVKVWLDGKRQASLDKSVAQTGAPTAWGAGFDGTGVKVAVLDTGVDQTHPDLAGQEIAERNFSDAEDSVDRDGHGTHVASTVAGTGASSQGRYKGVAPGARILDGKVLDDSGGGWESDIIAGMEWAVAEGAQIVNLSLGGTDTQGIDPLEETVDRLSAETDTLFVIAAGNAGEDGESTVESPGSAESALTVGAVDKADKLADSSSRGPRVGNGGVKPDLTAPGVDITAAASTASGMEQVFPSGTPGYATLSGTSMATPHVAGAAAILAQQHPDWTGERIKAALTASAKPGPYNAYQQGTGRTDVARAIGQTVVAEQGPIGFGRPKWPHTDDEPVTKEITYRNLGTEPVVLDLAIEAFGTDGRPAPEGMFEMSSRQLTVAAGGAASTTVTADTRVGGEAYGSYGGSVTAASADDRTRVRTAFGVEREIESYDLTIKHLDNDGKPTGKGFTAIDGRDRDYYQEFADATDGEITVRLPKGGYALTGILNASGESAAPDSLLLAPALQLTKDTTVVMDARKARPTRITVPDERAENHHAQLIPGYTRSDGQPLGFAPSIFDFPDFQSFKVGHIGPEAPKDAAYAQYSGFWTRQSADGRAVNYRLAWNRTGSLGGFTADVRREQLAEIDFAAGRPGPEPTAQVAVMPLTPIGEFAADFSTPTQRPLPLRTSEYVLGNGVKWSYSVHQWESGNSQMGRFTAYQPRKSYTARFNVGVFGPLLPPGEGEPRWGRPGIARSGNTIKARLPMFGDGEGHESSGGYTELESSLRADGEEIPAEGDPLNVAEYTVPAGEGRYELSVDASRDPELLAVSTRVRAQWTFRSAGVSGDGWARLPLSVVRFSPGLSLTSTAKAGKRFQVPFTVEGAATARTAKKLGFEVSYDDGRTWTTARAVNGTHLSLNHPAQPGTVSLRAKLTDRDGNTLVQTIDRAYLTVR</sequence>
<evidence type="ECO:0000313" key="11">
    <source>
        <dbReference type="Proteomes" id="UP001567537"/>
    </source>
</evidence>
<keyword evidence="2 5" id="KW-0645">Protease</keyword>
<keyword evidence="4 5" id="KW-0720">Serine protease</keyword>
<feature type="chain" id="PRO_5046633046" evidence="8">
    <location>
        <begin position="27"/>
        <end position="1139"/>
    </location>
</feature>
<dbReference type="InterPro" id="IPR036852">
    <property type="entry name" value="Peptidase_S8/S53_dom_sf"/>
</dbReference>
<evidence type="ECO:0000256" key="3">
    <source>
        <dbReference type="ARBA" id="ARBA00022801"/>
    </source>
</evidence>
<evidence type="ECO:0000259" key="9">
    <source>
        <dbReference type="Pfam" id="PF00082"/>
    </source>
</evidence>
<evidence type="ECO:0000256" key="7">
    <source>
        <dbReference type="SAM" id="MobiDB-lite"/>
    </source>
</evidence>
<keyword evidence="8" id="KW-0732">Signal</keyword>
<feature type="active site" description="Charge relay system" evidence="5">
    <location>
        <position position="284"/>
    </location>
</feature>
<comment type="similarity">
    <text evidence="1 5 6">Belongs to the peptidase S8 family.</text>
</comment>
<keyword evidence="3 5" id="KW-0378">Hydrolase</keyword>
<feature type="active site" description="Charge relay system" evidence="5">
    <location>
        <position position="464"/>
    </location>
</feature>
<dbReference type="InterPro" id="IPR000209">
    <property type="entry name" value="Peptidase_S8/S53_dom"/>
</dbReference>
<dbReference type="EMBL" id="JAHWZY010000067">
    <property type="protein sequence ID" value="MEZ3183110.1"/>
    <property type="molecule type" value="Genomic_DNA"/>
</dbReference>
<protein>
    <submittedName>
        <fullName evidence="10">S8 family serine peptidase</fullName>
    </submittedName>
</protein>
<feature type="region of interest" description="Disordered" evidence="7">
    <location>
        <begin position="408"/>
        <end position="428"/>
    </location>
</feature>
<name>A0ABV4J850_9ACTN</name>
<dbReference type="PROSITE" id="PS00138">
    <property type="entry name" value="SUBTILASE_SER"/>
    <property type="match status" value="1"/>
</dbReference>
<evidence type="ECO:0000313" key="10">
    <source>
        <dbReference type="EMBL" id="MEZ3183110.1"/>
    </source>
</evidence>
<dbReference type="PROSITE" id="PS00137">
    <property type="entry name" value="SUBTILASE_HIS"/>
    <property type="match status" value="1"/>
</dbReference>
<dbReference type="InterPro" id="IPR015500">
    <property type="entry name" value="Peptidase_S8_subtilisin-rel"/>
</dbReference>
<feature type="active site" description="Charge relay system" evidence="5">
    <location>
        <position position="252"/>
    </location>
</feature>
<evidence type="ECO:0000256" key="8">
    <source>
        <dbReference type="SAM" id="SignalP"/>
    </source>
</evidence>